<evidence type="ECO:0000313" key="2">
    <source>
        <dbReference type="Proteomes" id="UP000184295"/>
    </source>
</evidence>
<evidence type="ECO:0000313" key="1">
    <source>
        <dbReference type="EMBL" id="SHE73886.1"/>
    </source>
</evidence>
<dbReference type="InterPro" id="IPR003772">
    <property type="entry name" value="YceD"/>
</dbReference>
<dbReference type="STRING" id="1121881.SAMN02745225_01475"/>
<dbReference type="OrthoDB" id="9790372at2"/>
<dbReference type="Proteomes" id="UP000184295">
    <property type="component" value="Unassembled WGS sequence"/>
</dbReference>
<organism evidence="1 2">
    <name type="scientific">Ferrithrix thermotolerans DSM 19514</name>
    <dbReference type="NCBI Taxonomy" id="1121881"/>
    <lineage>
        <taxon>Bacteria</taxon>
        <taxon>Bacillati</taxon>
        <taxon>Actinomycetota</taxon>
        <taxon>Acidimicrobiia</taxon>
        <taxon>Acidimicrobiales</taxon>
        <taxon>Acidimicrobiaceae</taxon>
        <taxon>Ferrithrix</taxon>
    </lineage>
</organism>
<sequence length="164" mass="17950">MKPFAIGVTKLLRDSSEPLHFELEGRIKDAFVSFSKVPEGEPVTITGVVEPVHQGLLVTATIKTTWQGSCVRCLEQAEGPIEVDVVELFEEEGQGEEDTYHLSGDILDLSELVKDFVVLELPVVPLCSKSCKGLCVNCGQNLNEEACSCSKDEIDPRWGKLSSL</sequence>
<proteinExistence type="predicted"/>
<name>A0A1M4VY50_9ACTN</name>
<dbReference type="Pfam" id="PF02620">
    <property type="entry name" value="YceD"/>
    <property type="match status" value="1"/>
</dbReference>
<dbReference type="PANTHER" id="PTHR34374:SF1">
    <property type="entry name" value="LARGE RIBOSOMAL RNA SUBUNIT ACCUMULATION PROTEIN YCED HOMOLOG 1, CHLOROPLASTIC"/>
    <property type="match status" value="1"/>
</dbReference>
<dbReference type="EMBL" id="FQUL01000020">
    <property type="protein sequence ID" value="SHE73886.1"/>
    <property type="molecule type" value="Genomic_DNA"/>
</dbReference>
<protein>
    <recommendedName>
        <fullName evidence="3">DUF177 domain-containing protein</fullName>
    </recommendedName>
</protein>
<accession>A0A1M4VY50</accession>
<keyword evidence="2" id="KW-1185">Reference proteome</keyword>
<dbReference type="AlphaFoldDB" id="A0A1M4VY50"/>
<gene>
    <name evidence="1" type="ORF">SAMN02745225_01475</name>
</gene>
<reference evidence="2" key="1">
    <citation type="submission" date="2016-11" db="EMBL/GenBank/DDBJ databases">
        <authorList>
            <person name="Varghese N."/>
            <person name="Submissions S."/>
        </authorList>
    </citation>
    <scope>NUCLEOTIDE SEQUENCE [LARGE SCALE GENOMIC DNA]</scope>
    <source>
        <strain evidence="2">DSM 19514</strain>
    </source>
</reference>
<dbReference type="PANTHER" id="PTHR34374">
    <property type="entry name" value="LARGE RIBOSOMAL RNA SUBUNIT ACCUMULATION PROTEIN YCED HOMOLOG 1, CHLOROPLASTIC"/>
    <property type="match status" value="1"/>
</dbReference>
<evidence type="ECO:0008006" key="3">
    <source>
        <dbReference type="Google" id="ProtNLM"/>
    </source>
</evidence>
<dbReference type="RefSeq" id="WP_072790701.1">
    <property type="nucleotide sequence ID" value="NZ_FQUL01000020.1"/>
</dbReference>